<dbReference type="GO" id="GO:0009253">
    <property type="term" value="P:peptidoglycan catabolic process"/>
    <property type="evidence" value="ECO:0007669"/>
    <property type="project" value="TreeGrafter"/>
</dbReference>
<keyword evidence="3" id="KW-0456">Lyase</keyword>
<feature type="domain" description="Lytic transglycosylase MltA" evidence="6">
    <location>
        <begin position="75"/>
        <end position="231"/>
    </location>
</feature>
<dbReference type="OrthoDB" id="9783686at2"/>
<comment type="catalytic activity">
    <reaction evidence="1">
        <text>Exolytic cleavage of the (1-&gt;4)-beta-glycosidic linkage between N-acetylmuramic acid (MurNAc) and N-acetylglucosamine (GlcNAc) residues in peptidoglycan, from either the reducing or the non-reducing ends of the peptidoglycan chains, with concomitant formation of a 1,6-anhydrobond in the MurNAc residue.</text>
        <dbReference type="EC" id="4.2.2.n1"/>
    </reaction>
</comment>
<dbReference type="SUPFAM" id="SSF50685">
    <property type="entry name" value="Barwin-like endoglucanases"/>
    <property type="match status" value="1"/>
</dbReference>
<dbReference type="CDD" id="cd14668">
    <property type="entry name" value="mlta_B"/>
    <property type="match status" value="1"/>
</dbReference>
<evidence type="ECO:0000259" key="6">
    <source>
        <dbReference type="SMART" id="SM00925"/>
    </source>
</evidence>
<dbReference type="GO" id="GO:0009254">
    <property type="term" value="P:peptidoglycan turnover"/>
    <property type="evidence" value="ECO:0007669"/>
    <property type="project" value="InterPro"/>
</dbReference>
<accession>A0A552UAW0</accession>
<keyword evidence="8" id="KW-1185">Reference proteome</keyword>
<dbReference type="Gene3D" id="2.40.40.10">
    <property type="entry name" value="RlpA-like domain"/>
    <property type="match status" value="1"/>
</dbReference>
<dbReference type="EMBL" id="VJWA01000002">
    <property type="protein sequence ID" value="TRW15329.1"/>
    <property type="molecule type" value="Genomic_DNA"/>
</dbReference>
<evidence type="ECO:0000313" key="7">
    <source>
        <dbReference type="EMBL" id="TRW15329.1"/>
    </source>
</evidence>
<dbReference type="GO" id="GO:0004553">
    <property type="term" value="F:hydrolase activity, hydrolyzing O-glycosyl compounds"/>
    <property type="evidence" value="ECO:0007669"/>
    <property type="project" value="InterPro"/>
</dbReference>
<dbReference type="GO" id="GO:0071555">
    <property type="term" value="P:cell wall organization"/>
    <property type="evidence" value="ECO:0007669"/>
    <property type="project" value="UniProtKB-KW"/>
</dbReference>
<sequence length="335" mass="34691">MPDLGDATAALAAFRRSCGVLVKRTDLSGLTEAGDWAGPCAAAATATDAKAFFATLVPVQVGPGTGLNTGYYEPELAGSRTSLAGGTPLYRRPPDLIEVDLGAFGSALTGKKIRGRVAGQGFVPYYDRAAIDAGALNGRGLELAWAADPYEAFFLEIQGSGRLRLPDGTVMRVGYDGQNGRDYTGIGKLLRDRGLLGPGQATMDGIIGWMKRSPDKGVALMHENRSKIFFRELPPGDPALGPPGAIGIALTPQVSVAADPRFVPLGAPLWLSSKGEAPFTRVMVAQDTGGAIKGANRLDVFWGAGADARRIAGGMSATGTAILLLPPASAARLGL</sequence>
<comment type="caution">
    <text evidence="7">The sequence shown here is derived from an EMBL/GenBank/DDBJ whole genome shotgun (WGS) entry which is preliminary data.</text>
</comment>
<keyword evidence="4" id="KW-0961">Cell wall biogenesis/degradation</keyword>
<evidence type="ECO:0000256" key="3">
    <source>
        <dbReference type="ARBA" id="ARBA00023239"/>
    </source>
</evidence>
<dbReference type="Pfam" id="PF06725">
    <property type="entry name" value="3D"/>
    <property type="match status" value="1"/>
</dbReference>
<dbReference type="CDD" id="cd14485">
    <property type="entry name" value="mltA_like_LT_A"/>
    <property type="match status" value="1"/>
</dbReference>
<dbReference type="SMART" id="SM00925">
    <property type="entry name" value="MltA"/>
    <property type="match status" value="1"/>
</dbReference>
<dbReference type="AlphaFoldDB" id="A0A552UAW0"/>
<dbReference type="Pfam" id="PF03562">
    <property type="entry name" value="MltA"/>
    <property type="match status" value="1"/>
</dbReference>
<dbReference type="Gene3D" id="2.40.240.50">
    <property type="entry name" value="Barwin-like endoglucanases"/>
    <property type="match status" value="1"/>
</dbReference>
<evidence type="ECO:0000313" key="8">
    <source>
        <dbReference type="Proteomes" id="UP000317894"/>
    </source>
</evidence>
<dbReference type="PANTHER" id="PTHR30124:SF0">
    <property type="entry name" value="MEMBRANE-BOUND LYTIC MUREIN TRANSGLYCOSYLASE A"/>
    <property type="match status" value="1"/>
</dbReference>
<dbReference type="InterPro" id="IPR010611">
    <property type="entry name" value="3D_dom"/>
</dbReference>
<proteinExistence type="predicted"/>
<dbReference type="PIRSF" id="PIRSF019422">
    <property type="entry name" value="MltA"/>
    <property type="match status" value="1"/>
</dbReference>
<evidence type="ECO:0000256" key="2">
    <source>
        <dbReference type="ARBA" id="ARBA00012587"/>
    </source>
</evidence>
<dbReference type="GO" id="GO:0019867">
    <property type="term" value="C:outer membrane"/>
    <property type="evidence" value="ECO:0007669"/>
    <property type="project" value="InterPro"/>
</dbReference>
<dbReference type="EC" id="4.2.2.n1" evidence="2"/>
<dbReference type="Proteomes" id="UP000317894">
    <property type="component" value="Unassembled WGS sequence"/>
</dbReference>
<dbReference type="PANTHER" id="PTHR30124">
    <property type="entry name" value="MEMBRANE-BOUND LYTIC MUREIN TRANSGLYCOSYLASE A"/>
    <property type="match status" value="1"/>
</dbReference>
<gene>
    <name evidence="7" type="ORF">FMM06_14545</name>
</gene>
<organism evidence="7 8">
    <name type="scientific">Glacieibacterium frigidum</name>
    <dbReference type="NCBI Taxonomy" id="2593303"/>
    <lineage>
        <taxon>Bacteria</taxon>
        <taxon>Pseudomonadati</taxon>
        <taxon>Pseudomonadota</taxon>
        <taxon>Alphaproteobacteria</taxon>
        <taxon>Sphingomonadales</taxon>
        <taxon>Sphingosinicellaceae</taxon>
        <taxon>Glacieibacterium</taxon>
    </lineage>
</organism>
<dbReference type="InterPro" id="IPR026044">
    <property type="entry name" value="MltA"/>
</dbReference>
<dbReference type="InterPro" id="IPR036908">
    <property type="entry name" value="RlpA-like_sf"/>
</dbReference>
<name>A0A552UAW0_9SPHN</name>
<evidence type="ECO:0000256" key="5">
    <source>
        <dbReference type="ARBA" id="ARBA00030918"/>
    </source>
</evidence>
<protein>
    <recommendedName>
        <fullName evidence="2">peptidoglycan lytic exotransglycosylase</fullName>
        <ecNumber evidence="2">4.2.2.n1</ecNumber>
    </recommendedName>
    <alternativeName>
        <fullName evidence="5">Murein hydrolase A</fullName>
    </alternativeName>
</protein>
<evidence type="ECO:0000256" key="1">
    <source>
        <dbReference type="ARBA" id="ARBA00001420"/>
    </source>
</evidence>
<reference evidence="7 8" key="1">
    <citation type="submission" date="2019-07" db="EMBL/GenBank/DDBJ databases">
        <title>Novel species isolated from glacier.</title>
        <authorList>
            <person name="Liu Q."/>
            <person name="Xin Y.-H."/>
        </authorList>
    </citation>
    <scope>NUCLEOTIDE SEQUENCE [LARGE SCALE GENOMIC DNA]</scope>
    <source>
        <strain evidence="7 8">LB1R16</strain>
    </source>
</reference>
<dbReference type="InterPro" id="IPR005300">
    <property type="entry name" value="MltA_B"/>
</dbReference>
<evidence type="ECO:0000256" key="4">
    <source>
        <dbReference type="ARBA" id="ARBA00023316"/>
    </source>
</evidence>
<dbReference type="GO" id="GO:0008933">
    <property type="term" value="F:peptidoglycan lytic transglycosylase activity"/>
    <property type="evidence" value="ECO:0007669"/>
    <property type="project" value="TreeGrafter"/>
</dbReference>